<comment type="subcellular location">
    <subcellularLocation>
        <location evidence="1">Membrane</location>
    </subcellularLocation>
</comment>
<accession>A0A1H7UQC2</accession>
<evidence type="ECO:0000256" key="5">
    <source>
        <dbReference type="ARBA" id="ARBA00022989"/>
    </source>
</evidence>
<evidence type="ECO:0000256" key="1">
    <source>
        <dbReference type="ARBA" id="ARBA00004370"/>
    </source>
</evidence>
<feature type="transmembrane region" description="Helical" evidence="7">
    <location>
        <begin position="100"/>
        <end position="121"/>
    </location>
</feature>
<dbReference type="PROSITE" id="PS50939">
    <property type="entry name" value="CYTOCHROME_B561"/>
    <property type="match status" value="1"/>
</dbReference>
<evidence type="ECO:0000256" key="3">
    <source>
        <dbReference type="ARBA" id="ARBA00022692"/>
    </source>
</evidence>
<proteinExistence type="predicted"/>
<dbReference type="Pfam" id="PF03188">
    <property type="entry name" value="Cytochrom_B561"/>
    <property type="match status" value="1"/>
</dbReference>
<gene>
    <name evidence="9" type="ORF">SAMN04489760_10225</name>
</gene>
<dbReference type="SMART" id="SM00665">
    <property type="entry name" value="B561"/>
    <property type="match status" value="1"/>
</dbReference>
<sequence>MLTASALLLTAVTVARIFRHKVWWLKGHRRLALCGVAILAAGFLAAIVLISSSGQPHFGSLHPRLGGLTLSGAVLTPVLGFSVFRFPIRAAAIRRIHRVSGRLTAILTVITILSGLLLIGIF</sequence>
<evidence type="ECO:0000313" key="10">
    <source>
        <dbReference type="Proteomes" id="UP000198744"/>
    </source>
</evidence>
<organism evidence="9 10">
    <name type="scientific">Syntrophus gentianae</name>
    <dbReference type="NCBI Taxonomy" id="43775"/>
    <lineage>
        <taxon>Bacteria</taxon>
        <taxon>Pseudomonadati</taxon>
        <taxon>Thermodesulfobacteriota</taxon>
        <taxon>Syntrophia</taxon>
        <taxon>Syntrophales</taxon>
        <taxon>Syntrophaceae</taxon>
        <taxon>Syntrophus</taxon>
    </lineage>
</organism>
<dbReference type="AlphaFoldDB" id="A0A1H7UQC2"/>
<dbReference type="GO" id="GO:0016020">
    <property type="term" value="C:membrane"/>
    <property type="evidence" value="ECO:0007669"/>
    <property type="project" value="UniProtKB-SubCell"/>
</dbReference>
<feature type="transmembrane region" description="Helical" evidence="7">
    <location>
        <begin position="70"/>
        <end position="88"/>
    </location>
</feature>
<evidence type="ECO:0000256" key="7">
    <source>
        <dbReference type="SAM" id="Phobius"/>
    </source>
</evidence>
<keyword evidence="5 7" id="KW-1133">Transmembrane helix</keyword>
<evidence type="ECO:0000313" key="9">
    <source>
        <dbReference type="EMBL" id="SEL98979.1"/>
    </source>
</evidence>
<reference evidence="9 10" key="1">
    <citation type="submission" date="2016-10" db="EMBL/GenBank/DDBJ databases">
        <authorList>
            <person name="de Groot N.N."/>
        </authorList>
    </citation>
    <scope>NUCLEOTIDE SEQUENCE [LARGE SCALE GENOMIC DNA]</scope>
    <source>
        <strain evidence="9 10">DSM 8423</strain>
    </source>
</reference>
<dbReference type="EMBL" id="FOBS01000002">
    <property type="protein sequence ID" value="SEL98979.1"/>
    <property type="molecule type" value="Genomic_DNA"/>
</dbReference>
<evidence type="ECO:0000256" key="6">
    <source>
        <dbReference type="ARBA" id="ARBA00023136"/>
    </source>
</evidence>
<keyword evidence="6 7" id="KW-0472">Membrane</keyword>
<evidence type="ECO:0000256" key="2">
    <source>
        <dbReference type="ARBA" id="ARBA00022448"/>
    </source>
</evidence>
<dbReference type="InterPro" id="IPR006593">
    <property type="entry name" value="Cyt_b561/ferric_Rdtase_TM"/>
</dbReference>
<feature type="transmembrane region" description="Helical" evidence="7">
    <location>
        <begin position="31"/>
        <end position="50"/>
    </location>
</feature>
<keyword evidence="3 7" id="KW-0812">Transmembrane</keyword>
<dbReference type="Gene3D" id="1.20.120.1770">
    <property type="match status" value="1"/>
</dbReference>
<protein>
    <submittedName>
        <fullName evidence="9">Cytochrome b561</fullName>
    </submittedName>
</protein>
<name>A0A1H7UQC2_9BACT</name>
<dbReference type="Proteomes" id="UP000198744">
    <property type="component" value="Unassembled WGS sequence"/>
</dbReference>
<keyword evidence="10" id="KW-1185">Reference proteome</keyword>
<evidence type="ECO:0000256" key="4">
    <source>
        <dbReference type="ARBA" id="ARBA00022982"/>
    </source>
</evidence>
<keyword evidence="4" id="KW-0249">Electron transport</keyword>
<keyword evidence="2" id="KW-0813">Transport</keyword>
<evidence type="ECO:0000259" key="8">
    <source>
        <dbReference type="PROSITE" id="PS50939"/>
    </source>
</evidence>
<feature type="domain" description="Cytochrome b561" evidence="8">
    <location>
        <begin position="1"/>
        <end position="122"/>
    </location>
</feature>
<dbReference type="STRING" id="43775.SAMN04489760_10225"/>